<reference evidence="2" key="1">
    <citation type="journal article" date="2019" name="Int. J. Syst. Evol. Microbiol.">
        <title>The Global Catalogue of Microorganisms (GCM) 10K type strain sequencing project: providing services to taxonomists for standard genome sequencing and annotation.</title>
        <authorList>
            <consortium name="The Broad Institute Genomics Platform"/>
            <consortium name="The Broad Institute Genome Sequencing Center for Infectious Disease"/>
            <person name="Wu L."/>
            <person name="Ma J."/>
        </authorList>
    </citation>
    <scope>NUCLEOTIDE SEQUENCE [LARGE SCALE GENOMIC DNA]</scope>
    <source>
        <strain evidence="2">KCTC 23723</strain>
    </source>
</reference>
<protein>
    <submittedName>
        <fullName evidence="1">Uncharacterized protein</fullName>
    </submittedName>
</protein>
<evidence type="ECO:0000313" key="1">
    <source>
        <dbReference type="EMBL" id="GGW73501.1"/>
    </source>
</evidence>
<dbReference type="Proteomes" id="UP000634667">
    <property type="component" value="Unassembled WGS sequence"/>
</dbReference>
<dbReference type="EMBL" id="BMYR01000022">
    <property type="protein sequence ID" value="GGW73501.1"/>
    <property type="molecule type" value="Genomic_DNA"/>
</dbReference>
<organism evidence="1 2">
    <name type="scientific">Alishewanella tabrizica</name>
    <dbReference type="NCBI Taxonomy" id="671278"/>
    <lineage>
        <taxon>Bacteria</taxon>
        <taxon>Pseudomonadati</taxon>
        <taxon>Pseudomonadota</taxon>
        <taxon>Gammaproteobacteria</taxon>
        <taxon>Alteromonadales</taxon>
        <taxon>Alteromonadaceae</taxon>
        <taxon>Alishewanella</taxon>
    </lineage>
</organism>
<sequence>MWGELWQGWASAFPQDKSVLIEKSGHITGANLKETIEVWMYCLKKHNKTHHSRQLFADMPTRSAVGHPFCFVVGFL</sequence>
<name>A0ABQ2WWZ2_9ALTE</name>
<proteinExistence type="predicted"/>
<comment type="caution">
    <text evidence="1">The sequence shown here is derived from an EMBL/GenBank/DDBJ whole genome shotgun (WGS) entry which is preliminary data.</text>
</comment>
<gene>
    <name evidence="1" type="ORF">GCM10008111_31790</name>
</gene>
<evidence type="ECO:0000313" key="2">
    <source>
        <dbReference type="Proteomes" id="UP000634667"/>
    </source>
</evidence>
<keyword evidence="2" id="KW-1185">Reference proteome</keyword>
<accession>A0ABQ2WWZ2</accession>